<dbReference type="Ensembl" id="ENSPKIT00000038030.1">
    <property type="protein sequence ID" value="ENSPKIP00000013606.1"/>
    <property type="gene ID" value="ENSPKIG00000000971.1"/>
</dbReference>
<evidence type="ECO:0000313" key="2">
    <source>
        <dbReference type="Proteomes" id="UP000261540"/>
    </source>
</evidence>
<reference evidence="1" key="1">
    <citation type="submission" date="2025-08" db="UniProtKB">
        <authorList>
            <consortium name="Ensembl"/>
        </authorList>
    </citation>
    <scope>IDENTIFICATION</scope>
</reference>
<accession>A0A3B3R7G4</accession>
<organism evidence="1 2">
    <name type="scientific">Paramormyrops kingsleyae</name>
    <dbReference type="NCBI Taxonomy" id="1676925"/>
    <lineage>
        <taxon>Eukaryota</taxon>
        <taxon>Metazoa</taxon>
        <taxon>Chordata</taxon>
        <taxon>Craniata</taxon>
        <taxon>Vertebrata</taxon>
        <taxon>Euteleostomi</taxon>
        <taxon>Actinopterygii</taxon>
        <taxon>Neopterygii</taxon>
        <taxon>Teleostei</taxon>
        <taxon>Osteoglossocephala</taxon>
        <taxon>Osteoglossomorpha</taxon>
        <taxon>Osteoglossiformes</taxon>
        <taxon>Mormyridae</taxon>
        <taxon>Paramormyrops</taxon>
    </lineage>
</organism>
<evidence type="ECO:0000313" key="1">
    <source>
        <dbReference type="Ensembl" id="ENSPKIP00000013606.1"/>
    </source>
</evidence>
<reference evidence="1" key="2">
    <citation type="submission" date="2025-09" db="UniProtKB">
        <authorList>
            <consortium name="Ensembl"/>
        </authorList>
    </citation>
    <scope>IDENTIFICATION</scope>
</reference>
<dbReference type="Proteomes" id="UP000261540">
    <property type="component" value="Unplaced"/>
</dbReference>
<keyword evidence="2" id="KW-1185">Reference proteome</keyword>
<sequence length="76" mass="8771">MDRRIAKMAKTQPMINSRKIKEGLKLPVTTGTIRRRLCEAKLSARNVLKRLQFAKEPNTSNNCLKNGKYVTDFNYT</sequence>
<dbReference type="STRING" id="1676925.ENSPKIP00000013606"/>
<protein>
    <recommendedName>
        <fullName evidence="3">Transposase Tc1-like domain-containing protein</fullName>
    </recommendedName>
</protein>
<dbReference type="AlphaFoldDB" id="A0A3B3R7G4"/>
<proteinExistence type="predicted"/>
<name>A0A3B3R7G4_9TELE</name>
<evidence type="ECO:0008006" key="3">
    <source>
        <dbReference type="Google" id="ProtNLM"/>
    </source>
</evidence>
<dbReference type="GeneTree" id="ENSGT01030000234759"/>